<dbReference type="InterPro" id="IPR013830">
    <property type="entry name" value="SGNH_hydro"/>
</dbReference>
<dbReference type="Pfam" id="PF13472">
    <property type="entry name" value="Lipase_GDSL_2"/>
    <property type="match status" value="1"/>
</dbReference>
<dbReference type="EMBL" id="SHKR01000011">
    <property type="protein sequence ID" value="RZU19475.1"/>
    <property type="molecule type" value="Genomic_DNA"/>
</dbReference>
<protein>
    <submittedName>
        <fullName evidence="2">Lysophospholipase L1-like esterase</fullName>
    </submittedName>
</protein>
<evidence type="ECO:0000313" key="2">
    <source>
        <dbReference type="EMBL" id="RZU19475.1"/>
    </source>
</evidence>
<dbReference type="SUPFAM" id="SSF52266">
    <property type="entry name" value="SGNH hydrolase"/>
    <property type="match status" value="1"/>
</dbReference>
<gene>
    <name evidence="2" type="ORF">EV645_1686</name>
</gene>
<evidence type="ECO:0000313" key="3">
    <source>
        <dbReference type="Proteomes" id="UP000292027"/>
    </source>
</evidence>
<dbReference type="PANTHER" id="PTHR43784:SF2">
    <property type="entry name" value="GDSL-LIKE LIPASE_ACYLHYDROLASE, PUTATIVE (AFU_ORTHOLOGUE AFUA_2G00820)-RELATED"/>
    <property type="match status" value="1"/>
</dbReference>
<dbReference type="AlphaFoldDB" id="A0A4Q7X9U5"/>
<dbReference type="Gene3D" id="3.40.50.1110">
    <property type="entry name" value="SGNH hydrolase"/>
    <property type="match status" value="1"/>
</dbReference>
<feature type="domain" description="SGNH hydrolase-type esterase" evidence="1">
    <location>
        <begin position="29"/>
        <end position="201"/>
    </location>
</feature>
<accession>A0A4Q7X9U5</accession>
<name>A0A4Q7X9U5_9ACTN</name>
<evidence type="ECO:0000259" key="1">
    <source>
        <dbReference type="Pfam" id="PF13472"/>
    </source>
</evidence>
<dbReference type="InterPro" id="IPR036514">
    <property type="entry name" value="SGNH_hydro_sf"/>
</dbReference>
<sequence length="234" mass="25440">MNEATDPYCLRPGESLELVANHPWRRFVVLGDSVVEGLCEPVEGYSDLQWADRIAAELRAVRSELAYLNLGVSGLRTREILSTQLEPALAFGPDLALVVGGGNDAFPATYDADRVDRELTLMITTLQGAGAEVMTLGMFDISYSPAVVEWLRPGLRQRMRTLSDHTAELAEQLGTIHIHLTDHPLSTDPSLYSSDGRHGNARSDAVATAETLRAIGRRLKAPAADHSSARPGPR</sequence>
<dbReference type="Proteomes" id="UP000292027">
    <property type="component" value="Unassembled WGS sequence"/>
</dbReference>
<proteinExistence type="predicted"/>
<reference evidence="2 3" key="1">
    <citation type="journal article" date="2015" name="Stand. Genomic Sci.">
        <title>Genomic Encyclopedia of Bacterial and Archaeal Type Strains, Phase III: the genomes of soil and plant-associated and newly described type strains.</title>
        <authorList>
            <person name="Whitman W.B."/>
            <person name="Woyke T."/>
            <person name="Klenk H.P."/>
            <person name="Zhou Y."/>
            <person name="Lilburn T.G."/>
            <person name="Beck B.J."/>
            <person name="De Vos P."/>
            <person name="Vandamme P."/>
            <person name="Eisen J.A."/>
            <person name="Garrity G."/>
            <person name="Hugenholtz P."/>
            <person name="Kyrpides N.C."/>
        </authorList>
    </citation>
    <scope>NUCLEOTIDE SEQUENCE [LARGE SCALE GENOMIC DNA]</scope>
    <source>
        <strain evidence="2 3">VKM Ac-2540</strain>
    </source>
</reference>
<dbReference type="OrthoDB" id="3474033at2"/>
<dbReference type="CDD" id="cd01832">
    <property type="entry name" value="SGNH_hydrolase_like_1"/>
    <property type="match status" value="1"/>
</dbReference>
<dbReference type="InterPro" id="IPR053140">
    <property type="entry name" value="GDSL_Rv0518-like"/>
</dbReference>
<dbReference type="PANTHER" id="PTHR43784">
    <property type="entry name" value="GDSL-LIKE LIPASE/ACYLHYDROLASE, PUTATIVE (AFU_ORTHOLOGUE AFUA_2G00820)-RELATED"/>
    <property type="match status" value="1"/>
</dbReference>
<comment type="caution">
    <text evidence="2">The sequence shown here is derived from an EMBL/GenBank/DDBJ whole genome shotgun (WGS) entry which is preliminary data.</text>
</comment>
<keyword evidence="3" id="KW-1185">Reference proteome</keyword>
<dbReference type="RefSeq" id="WP_130441373.1">
    <property type="nucleotide sequence ID" value="NZ_SHKR01000011.1"/>
</dbReference>
<organism evidence="2 3">
    <name type="scientific">Kribbella rubisoli</name>
    <dbReference type="NCBI Taxonomy" id="3075929"/>
    <lineage>
        <taxon>Bacteria</taxon>
        <taxon>Bacillati</taxon>
        <taxon>Actinomycetota</taxon>
        <taxon>Actinomycetes</taxon>
        <taxon>Propionibacteriales</taxon>
        <taxon>Kribbellaceae</taxon>
        <taxon>Kribbella</taxon>
    </lineage>
</organism>